<name>A0ABQ7QD21_PLUXY</name>
<dbReference type="Gene3D" id="1.10.1220.70">
    <property type="match status" value="1"/>
</dbReference>
<keyword evidence="4" id="KW-0675">Receptor</keyword>
<organism evidence="7 8">
    <name type="scientific">Plutella xylostella</name>
    <name type="common">Diamondback moth</name>
    <name type="synonym">Plutella maculipennis</name>
    <dbReference type="NCBI Taxonomy" id="51655"/>
    <lineage>
        <taxon>Eukaryota</taxon>
        <taxon>Metazoa</taxon>
        <taxon>Ecdysozoa</taxon>
        <taxon>Arthropoda</taxon>
        <taxon>Hexapoda</taxon>
        <taxon>Insecta</taxon>
        <taxon>Pterygota</taxon>
        <taxon>Neoptera</taxon>
        <taxon>Endopterygota</taxon>
        <taxon>Lepidoptera</taxon>
        <taxon>Glossata</taxon>
        <taxon>Ditrysia</taxon>
        <taxon>Yponomeutoidea</taxon>
        <taxon>Plutellidae</taxon>
        <taxon>Plutella</taxon>
    </lineage>
</organism>
<keyword evidence="8" id="KW-1185">Reference proteome</keyword>
<protein>
    <submittedName>
        <fullName evidence="7">Uncharacterized protein</fullName>
    </submittedName>
</protein>
<dbReference type="Gene3D" id="1.20.1070.10">
    <property type="entry name" value="Rhodopsin 7-helix transmembrane proteins"/>
    <property type="match status" value="1"/>
</dbReference>
<sequence>MNSCVNPLLYAFLCENFRVAFRKLRQLDRCVNPLLYAFLSENFRVAFRKVMYCPPPYHDSGRPQPTKTTRTGNGNSCHDIV</sequence>
<evidence type="ECO:0000256" key="3">
    <source>
        <dbReference type="ARBA" id="ARBA00023040"/>
    </source>
</evidence>
<dbReference type="SUPFAM" id="SSF81321">
    <property type="entry name" value="Family A G protein-coupled receptor-like"/>
    <property type="match status" value="2"/>
</dbReference>
<keyword evidence="2" id="KW-0472">Membrane</keyword>
<evidence type="ECO:0000256" key="6">
    <source>
        <dbReference type="SAM" id="MobiDB-lite"/>
    </source>
</evidence>
<keyword evidence="2" id="KW-1003">Cell membrane</keyword>
<keyword evidence="3" id="KW-0297">G-protein coupled receptor</keyword>
<reference evidence="7 8" key="1">
    <citation type="submission" date="2021-06" db="EMBL/GenBank/DDBJ databases">
        <title>A haploid diamondback moth (Plutella xylostella L.) genome assembly resolves 31 chromosomes and identifies a diamide resistance mutation.</title>
        <authorList>
            <person name="Ward C.M."/>
            <person name="Perry K.D."/>
            <person name="Baker G."/>
            <person name="Powis K."/>
            <person name="Heckel D.G."/>
            <person name="Baxter S.W."/>
        </authorList>
    </citation>
    <scope>NUCLEOTIDE SEQUENCE [LARGE SCALE GENOMIC DNA]</scope>
    <source>
        <strain evidence="7 8">LV</strain>
        <tissue evidence="7">Single pupa</tissue>
    </source>
</reference>
<evidence type="ECO:0000256" key="4">
    <source>
        <dbReference type="ARBA" id="ARBA00023170"/>
    </source>
</evidence>
<dbReference type="EMBL" id="JAHIBW010000017">
    <property type="protein sequence ID" value="KAG7303122.1"/>
    <property type="molecule type" value="Genomic_DNA"/>
</dbReference>
<dbReference type="Proteomes" id="UP000823941">
    <property type="component" value="Chromosome 17"/>
</dbReference>
<gene>
    <name evidence="7" type="ORF">JYU34_013152</name>
</gene>
<evidence type="ECO:0000256" key="2">
    <source>
        <dbReference type="ARBA" id="ARBA00022475"/>
    </source>
</evidence>
<comment type="caution">
    <text evidence="7">The sequence shown here is derived from an EMBL/GenBank/DDBJ whole genome shotgun (WGS) entry which is preliminary data.</text>
</comment>
<comment type="subcellular location">
    <subcellularLocation>
        <location evidence="1">Cell membrane</location>
        <topology evidence="1">Multi-pass membrane protein</topology>
    </subcellularLocation>
</comment>
<keyword evidence="5" id="KW-0807">Transducer</keyword>
<evidence type="ECO:0000256" key="1">
    <source>
        <dbReference type="ARBA" id="ARBA00004651"/>
    </source>
</evidence>
<feature type="compositionally biased region" description="Polar residues" evidence="6">
    <location>
        <begin position="63"/>
        <end position="81"/>
    </location>
</feature>
<proteinExistence type="predicted"/>
<accession>A0ABQ7QD21</accession>
<dbReference type="PANTHER" id="PTHR24229:SF40">
    <property type="entry name" value="ALLATOSTATIN C RECEPTOR 1-RELATED"/>
    <property type="match status" value="1"/>
</dbReference>
<feature type="region of interest" description="Disordered" evidence="6">
    <location>
        <begin position="60"/>
        <end position="81"/>
    </location>
</feature>
<evidence type="ECO:0000313" key="8">
    <source>
        <dbReference type="Proteomes" id="UP000823941"/>
    </source>
</evidence>
<evidence type="ECO:0000256" key="5">
    <source>
        <dbReference type="ARBA" id="ARBA00023224"/>
    </source>
</evidence>
<evidence type="ECO:0000313" key="7">
    <source>
        <dbReference type="EMBL" id="KAG7303122.1"/>
    </source>
</evidence>
<dbReference type="PANTHER" id="PTHR24229">
    <property type="entry name" value="NEUROPEPTIDES RECEPTOR"/>
    <property type="match status" value="1"/>
</dbReference>